<dbReference type="EMBL" id="PRLC01000013">
    <property type="protein sequence ID" value="RAW59228.1"/>
    <property type="molecule type" value="Genomic_DNA"/>
</dbReference>
<protein>
    <submittedName>
        <fullName evidence="2">Endonuclease</fullName>
    </submittedName>
</protein>
<organism evidence="2 3">
    <name type="scientific">Faecalibacterium hattorii</name>
    <dbReference type="NCBI Taxonomy" id="2935520"/>
    <lineage>
        <taxon>Bacteria</taxon>
        <taxon>Bacillati</taxon>
        <taxon>Bacillota</taxon>
        <taxon>Clostridia</taxon>
        <taxon>Eubacteriales</taxon>
        <taxon>Oscillospiraceae</taxon>
        <taxon>Faecalibacterium</taxon>
    </lineage>
</organism>
<dbReference type="AlphaFoldDB" id="A0A329UEE6"/>
<keyword evidence="2" id="KW-0255">Endonuclease</keyword>
<dbReference type="RefSeq" id="WP_112145753.1">
    <property type="nucleotide sequence ID" value="NZ_PRLC01000013.1"/>
</dbReference>
<dbReference type="GO" id="GO:0004519">
    <property type="term" value="F:endonuclease activity"/>
    <property type="evidence" value="ECO:0007669"/>
    <property type="project" value="UniProtKB-KW"/>
</dbReference>
<keyword evidence="2" id="KW-0378">Hydrolase</keyword>
<gene>
    <name evidence="2" type="ORF">C4N23_09950</name>
</gene>
<evidence type="ECO:0000313" key="3">
    <source>
        <dbReference type="Proteomes" id="UP000250429"/>
    </source>
</evidence>
<accession>A0A329UEE6</accession>
<dbReference type="Pfam" id="PF03432">
    <property type="entry name" value="Relaxase"/>
    <property type="match status" value="1"/>
</dbReference>
<feature type="domain" description="MobA/VirD2-like nuclease" evidence="1">
    <location>
        <begin position="19"/>
        <end position="147"/>
    </location>
</feature>
<keyword evidence="2" id="KW-0540">Nuclease</keyword>
<dbReference type="Proteomes" id="UP000250429">
    <property type="component" value="Unassembled WGS sequence"/>
</dbReference>
<evidence type="ECO:0000259" key="1">
    <source>
        <dbReference type="Pfam" id="PF03432"/>
    </source>
</evidence>
<keyword evidence="3" id="KW-1185">Reference proteome</keyword>
<proteinExistence type="predicted"/>
<sequence>MAVTKIKPVKSTLSKALDYIQNPDKTDGKMLVSSFGCSYETADIEFGFTLSQALDKGNNLAHHLIQSFEPGEVDYEKAHEIGRQLADAVTKGQHEYVLTTHIDKGHIHNHIIFCAVNFVDHHKYVSNKRSYYGIRNISDRLCRENGLSVVVPEKGSKGKNYAAYHKEKSAKAKLKIAIDTLIPQVNSFEELLSRLQGLGYEIKRGKYVSCLVPGQERFTRLKTIGADYTEEAIRERIEGKRTHAEKAPQADRGVSLLIDIENSIKAAQNRGYEQWAKIYNLKQAAKTYSFLTAHGIEQYADLTAKIAEVQTASEQAAATLKDMETRLSDMAVLIKNITTYQKTKPAYDAYRKAKNKGSYRAAHEREIILHEAAAKALKSAGVSKLPDVSALQAEYAKLQEQKEALYAEYGKRKKQVKEYDVIKRNIDSILKKDYPLERGKEVGRE</sequence>
<name>A0A329UEE6_9FIRM</name>
<comment type="caution">
    <text evidence="2">The sequence shown here is derived from an EMBL/GenBank/DDBJ whole genome shotgun (WGS) entry which is preliminary data.</text>
</comment>
<dbReference type="InterPro" id="IPR005094">
    <property type="entry name" value="Endonuclease_MobA/VirD2"/>
</dbReference>
<reference evidence="2 3" key="1">
    <citation type="submission" date="2018-02" db="EMBL/GenBank/DDBJ databases">
        <title>Complete genome sequencing of Faecalibacterium prausnitzii strains isolated from the human gut.</title>
        <authorList>
            <person name="Fitzgerald B.C."/>
            <person name="Shkoporov A.N."/>
            <person name="Ross P.R."/>
            <person name="Hill C."/>
        </authorList>
    </citation>
    <scope>NUCLEOTIDE SEQUENCE [LARGE SCALE GENOMIC DNA]</scope>
    <source>
        <strain evidence="2 3">APC922/41-1</strain>
    </source>
</reference>
<evidence type="ECO:0000313" key="2">
    <source>
        <dbReference type="EMBL" id="RAW59228.1"/>
    </source>
</evidence>